<accession>A0A7S0CMQ3</accession>
<proteinExistence type="predicted"/>
<feature type="compositionally biased region" description="Basic and acidic residues" evidence="2">
    <location>
        <begin position="272"/>
        <end position="286"/>
    </location>
</feature>
<name>A0A7S0CMQ3_9EUKA</name>
<evidence type="ECO:0000313" key="3">
    <source>
        <dbReference type="EMBL" id="CAD8428479.1"/>
    </source>
</evidence>
<dbReference type="EMBL" id="HBEM01000248">
    <property type="protein sequence ID" value="CAD8428479.1"/>
    <property type="molecule type" value="Transcribed_RNA"/>
</dbReference>
<gene>
    <name evidence="3" type="ORF">LAMO00422_LOCUS173</name>
</gene>
<organism evidence="3">
    <name type="scientific">Amorphochlora amoebiformis</name>
    <dbReference type="NCBI Taxonomy" id="1561963"/>
    <lineage>
        <taxon>Eukaryota</taxon>
        <taxon>Sar</taxon>
        <taxon>Rhizaria</taxon>
        <taxon>Cercozoa</taxon>
        <taxon>Chlorarachniophyceae</taxon>
        <taxon>Amorphochlora</taxon>
    </lineage>
</organism>
<keyword evidence="1" id="KW-0175">Coiled coil</keyword>
<feature type="coiled-coil region" evidence="1">
    <location>
        <begin position="60"/>
        <end position="87"/>
    </location>
</feature>
<evidence type="ECO:0000256" key="1">
    <source>
        <dbReference type="SAM" id="Coils"/>
    </source>
</evidence>
<sequence length="308" mass="34934">MWKLLNNFASSLDKLAQAMPTTRIANLGFQSRLRYTCRNYLDKLSQIQPIHAQEGGSIRASKIEEQLQILKAENKEKDHVIAHLEQKMKEQTLVQTPYTPSTGSYPSSFPGLKSKHLKLDDKTEGVKGRGREGVPNSVGEGMIRVDEVKEMEERYSKQVKLLGQSLHEMSGLYRQEKKRNSEQAETIHILRQQLEVARATNRKLTKEFAYQMRRATQISDTDNTPVRHAHALAEALASPAPRGVFLDDIVEDKNLKVFSSQDKTPITFSSKSPKDDQRRGTDEVRRKPPPPPPPNARGIKLKTRTVKT</sequence>
<dbReference type="AlphaFoldDB" id="A0A7S0CMQ3"/>
<evidence type="ECO:0000256" key="2">
    <source>
        <dbReference type="SAM" id="MobiDB-lite"/>
    </source>
</evidence>
<protein>
    <submittedName>
        <fullName evidence="3">Uncharacterized protein</fullName>
    </submittedName>
</protein>
<feature type="compositionally biased region" description="Basic residues" evidence="2">
    <location>
        <begin position="299"/>
        <end position="308"/>
    </location>
</feature>
<feature type="compositionally biased region" description="Polar residues" evidence="2">
    <location>
        <begin position="262"/>
        <end position="271"/>
    </location>
</feature>
<reference evidence="3" key="1">
    <citation type="submission" date="2021-01" db="EMBL/GenBank/DDBJ databases">
        <authorList>
            <person name="Corre E."/>
            <person name="Pelletier E."/>
            <person name="Niang G."/>
            <person name="Scheremetjew M."/>
            <person name="Finn R."/>
            <person name="Kale V."/>
            <person name="Holt S."/>
            <person name="Cochrane G."/>
            <person name="Meng A."/>
            <person name="Brown T."/>
            <person name="Cohen L."/>
        </authorList>
    </citation>
    <scope>NUCLEOTIDE SEQUENCE</scope>
    <source>
        <strain evidence="3">CCMP2058</strain>
    </source>
</reference>
<feature type="region of interest" description="Disordered" evidence="2">
    <location>
        <begin position="262"/>
        <end position="308"/>
    </location>
</feature>